<accession>A0A6J4HHE2</accession>
<proteinExistence type="predicted"/>
<protein>
    <submittedName>
        <fullName evidence="1">Uncharacterized protein</fullName>
    </submittedName>
</protein>
<dbReference type="EMBL" id="CADCTD010000018">
    <property type="protein sequence ID" value="CAA9223679.1"/>
    <property type="molecule type" value="Genomic_DNA"/>
</dbReference>
<name>A0A6J4HHE2_9PROT</name>
<dbReference type="AlphaFoldDB" id="A0A6J4HHE2"/>
<sequence>MQGLWQSPACCAWLRCALRACNNRLSSLIAAVRSETGKPAPQGLEPRRWTPA</sequence>
<evidence type="ECO:0000313" key="1">
    <source>
        <dbReference type="EMBL" id="CAA9223679.1"/>
    </source>
</evidence>
<organism evidence="1">
    <name type="scientific">uncultured Craurococcus sp</name>
    <dbReference type="NCBI Taxonomy" id="1135998"/>
    <lineage>
        <taxon>Bacteria</taxon>
        <taxon>Pseudomonadati</taxon>
        <taxon>Pseudomonadota</taxon>
        <taxon>Alphaproteobacteria</taxon>
        <taxon>Acetobacterales</taxon>
        <taxon>Acetobacteraceae</taxon>
        <taxon>Craurococcus</taxon>
        <taxon>environmental samples</taxon>
    </lineage>
</organism>
<reference evidence="1" key="1">
    <citation type="submission" date="2020-02" db="EMBL/GenBank/DDBJ databases">
        <authorList>
            <person name="Meier V. D."/>
        </authorList>
    </citation>
    <scope>NUCLEOTIDE SEQUENCE</scope>
    <source>
        <strain evidence="1">AVDCRST_MAG27</strain>
    </source>
</reference>
<gene>
    <name evidence="1" type="ORF">AVDCRST_MAG27-638</name>
</gene>